<proteinExistence type="inferred from homology"/>
<dbReference type="PROSITE" id="PS00922">
    <property type="entry name" value="TRANSGLYCOSYLASE"/>
    <property type="match status" value="1"/>
</dbReference>
<sequence length="587" mass="64543" precursor="true">MQRTRRRYRISPARRLLLMMLALVALSISVSGCATRKPLSSLPADKETACPAPEKSSGSSDEVVELAIPPVDDGLPLSPAEQAALASTGEVDRNLSPEDYRAVVLHFKYYTHRARGTMERLARRSQNYLPYVREVLRKRGLPEELAYLAIVESGYNPNAVSSSGAVGIWQFMPYTGKLYGLDYDWWIDERRDPYKATHSAASYLAKLYGDFNDWHLALAAYNAGEGKIGRALAGTGAKGFFELVRRNESLDEKARLKDETKQYVPRFIAITKIMRNLQSLGFAPLDTSCAIRPVEVRVRPGTDLMALAQASGMSWASFSDLNPAFRRYVSPPDAHSVIYLPEARREAALAYLAKPQTRNYAGWQPYTVRKGDTLERVGKRAGVPVSVLKQVNKVRSNNLKVGSTLLIPGGTHHEPDTGPAIKRALAERRGSYIVKQGDTLYSIARTQGVELNTLMQANGMAEAHTLRVGQKLYIPGGSEAPAPQPVATSKPEKPQAPVARATSTPEPRQLVASVTAMPVSAAKAPSRSAGPSAAVKTKTVTYKVQQGDTMWAIARKFNVHPKELMRQNRLEMDTVLRPGDSITVTQE</sequence>
<dbReference type="GO" id="GO:0016020">
    <property type="term" value="C:membrane"/>
    <property type="evidence" value="ECO:0007669"/>
    <property type="project" value="InterPro"/>
</dbReference>
<accession>A0A0H3ABY0</accession>
<evidence type="ECO:0000256" key="2">
    <source>
        <dbReference type="SAM" id="MobiDB-lite"/>
    </source>
</evidence>
<dbReference type="CDD" id="cd16894">
    <property type="entry name" value="MltD-like"/>
    <property type="match status" value="1"/>
</dbReference>
<feature type="domain" description="LysM" evidence="3">
    <location>
        <begin position="540"/>
        <end position="584"/>
    </location>
</feature>
<reference evidence="5" key="1">
    <citation type="journal article" date="2009" name="Environ. Microbiol.">
        <title>Contribution of mobile genetic elements to Desulfovibrio vulgaris genome plasticity.</title>
        <authorList>
            <person name="Walker C.B."/>
            <person name="Stolyar S."/>
            <person name="Chivian D."/>
            <person name="Pinel N."/>
            <person name="Gabster J.A."/>
            <person name="Dehal P.S."/>
            <person name="He Z."/>
            <person name="Yang Z.K."/>
            <person name="Yen H.C."/>
            <person name="Zhou J."/>
            <person name="Wall J.D."/>
            <person name="Hazen T.C."/>
            <person name="Arkin A.P."/>
            <person name="Stahl D.A."/>
        </authorList>
    </citation>
    <scope>NUCLEOTIDE SEQUENCE [LARGE SCALE GENOMIC DNA]</scope>
    <source>
        <strain evidence="5">DP4</strain>
    </source>
</reference>
<feature type="domain" description="LysM" evidence="3">
    <location>
        <begin position="430"/>
        <end position="474"/>
    </location>
</feature>
<dbReference type="SMR" id="A0A0H3ABY0"/>
<evidence type="ECO:0000313" key="4">
    <source>
        <dbReference type="EMBL" id="ABM29931.1"/>
    </source>
</evidence>
<evidence type="ECO:0000256" key="1">
    <source>
        <dbReference type="ARBA" id="ARBA00007734"/>
    </source>
</evidence>
<dbReference type="Pfam" id="PF01476">
    <property type="entry name" value="LysM"/>
    <property type="match status" value="3"/>
</dbReference>
<dbReference type="SUPFAM" id="SSF54106">
    <property type="entry name" value="LysM domain"/>
    <property type="match status" value="3"/>
</dbReference>
<dbReference type="Gene3D" id="3.10.350.10">
    <property type="entry name" value="LysM domain"/>
    <property type="match status" value="3"/>
</dbReference>
<evidence type="ECO:0000313" key="5">
    <source>
        <dbReference type="Proteomes" id="UP000009173"/>
    </source>
</evidence>
<evidence type="ECO:0000259" key="3">
    <source>
        <dbReference type="PROSITE" id="PS51782"/>
    </source>
</evidence>
<dbReference type="PROSITE" id="PS51257">
    <property type="entry name" value="PROKAR_LIPOPROTEIN"/>
    <property type="match status" value="1"/>
</dbReference>
<dbReference type="Pfam" id="PF01464">
    <property type="entry name" value="SLT"/>
    <property type="match status" value="1"/>
</dbReference>
<dbReference type="SMART" id="SM00257">
    <property type="entry name" value="LysM"/>
    <property type="match status" value="3"/>
</dbReference>
<comment type="similarity">
    <text evidence="1">Belongs to the transglycosylase Slt family.</text>
</comment>
<name>A0A0H3ABY0_NITV4</name>
<dbReference type="InterPro" id="IPR023346">
    <property type="entry name" value="Lysozyme-like_dom_sf"/>
</dbReference>
<dbReference type="Proteomes" id="UP000009173">
    <property type="component" value="Chromosome"/>
</dbReference>
<dbReference type="SUPFAM" id="SSF53955">
    <property type="entry name" value="Lysozyme-like"/>
    <property type="match status" value="1"/>
</dbReference>
<dbReference type="InterPro" id="IPR018392">
    <property type="entry name" value="LysM"/>
</dbReference>
<dbReference type="InterPro" id="IPR000189">
    <property type="entry name" value="Transglyc_AS"/>
</dbReference>
<dbReference type="HOGENOM" id="CLU_009520_1_3_7"/>
<dbReference type="InterPro" id="IPR036779">
    <property type="entry name" value="LysM_dom_sf"/>
</dbReference>
<dbReference type="PROSITE" id="PS51782">
    <property type="entry name" value="LYSM"/>
    <property type="match status" value="3"/>
</dbReference>
<dbReference type="GO" id="GO:0000270">
    <property type="term" value="P:peptidoglycan metabolic process"/>
    <property type="evidence" value="ECO:0007669"/>
    <property type="project" value="InterPro"/>
</dbReference>
<dbReference type="CDD" id="cd00118">
    <property type="entry name" value="LysM"/>
    <property type="match status" value="3"/>
</dbReference>
<protein>
    <submittedName>
        <fullName evidence="4">Lytic transglycosylase, catalytic</fullName>
    </submittedName>
</protein>
<dbReference type="KEGG" id="dvl:Dvul_2920"/>
<feature type="region of interest" description="Disordered" evidence="2">
    <location>
        <begin position="474"/>
        <end position="508"/>
    </location>
</feature>
<dbReference type="EMBL" id="CP000527">
    <property type="protein sequence ID" value="ABM29931.1"/>
    <property type="molecule type" value="Genomic_DNA"/>
</dbReference>
<dbReference type="AlphaFoldDB" id="A0A0H3ABY0"/>
<gene>
    <name evidence="4" type="ordered locus">Dvul_2920</name>
</gene>
<feature type="domain" description="LysM" evidence="3">
    <location>
        <begin position="364"/>
        <end position="407"/>
    </location>
</feature>
<dbReference type="GO" id="GO:0008932">
    <property type="term" value="F:lytic endotransglycosylase activity"/>
    <property type="evidence" value="ECO:0007669"/>
    <property type="project" value="TreeGrafter"/>
</dbReference>
<dbReference type="RefSeq" id="WP_010937352.1">
    <property type="nucleotide sequence ID" value="NC_008751.1"/>
</dbReference>
<organism evidence="4 5">
    <name type="scientific">Nitratidesulfovibrio vulgaris (strain DP4)</name>
    <name type="common">Desulfovibrio vulgaris</name>
    <dbReference type="NCBI Taxonomy" id="391774"/>
    <lineage>
        <taxon>Bacteria</taxon>
        <taxon>Pseudomonadati</taxon>
        <taxon>Thermodesulfobacteriota</taxon>
        <taxon>Desulfovibrionia</taxon>
        <taxon>Desulfovibrionales</taxon>
        <taxon>Desulfovibrionaceae</taxon>
        <taxon>Nitratidesulfovibrio</taxon>
    </lineage>
</organism>
<feature type="region of interest" description="Disordered" evidence="2">
    <location>
        <begin position="39"/>
        <end position="62"/>
    </location>
</feature>
<dbReference type="InterPro" id="IPR008258">
    <property type="entry name" value="Transglycosylase_SLT_dom_1"/>
</dbReference>
<dbReference type="PANTHER" id="PTHR33734:SF22">
    <property type="entry name" value="MEMBRANE-BOUND LYTIC MUREIN TRANSGLYCOSYLASE D"/>
    <property type="match status" value="1"/>
</dbReference>
<dbReference type="Gene3D" id="1.10.530.10">
    <property type="match status" value="1"/>
</dbReference>
<dbReference type="PANTHER" id="PTHR33734">
    <property type="entry name" value="LYSM DOMAIN-CONTAINING GPI-ANCHORED PROTEIN 2"/>
    <property type="match status" value="1"/>
</dbReference>